<dbReference type="GO" id="GO:0000049">
    <property type="term" value="F:tRNA binding"/>
    <property type="evidence" value="ECO:0007669"/>
    <property type="project" value="TreeGrafter"/>
</dbReference>
<comment type="cofactor">
    <cofactor evidence="7 8">
        <name>Mg(2+)</name>
        <dbReference type="ChEBI" id="CHEBI:18420"/>
    </cofactor>
    <text evidence="7 8">Binds 3 Mg(2+) ions per subunit.</text>
</comment>
<comment type="subcellular location">
    <subcellularLocation>
        <location evidence="7">Cytoplasm</location>
    </subcellularLocation>
</comment>
<evidence type="ECO:0000256" key="3">
    <source>
        <dbReference type="ARBA" id="ARBA00022741"/>
    </source>
</evidence>
<evidence type="ECO:0000256" key="7">
    <source>
        <dbReference type="HAMAP-Rule" id="MF_00252"/>
    </source>
</evidence>
<dbReference type="GO" id="GO:0005524">
    <property type="term" value="F:ATP binding"/>
    <property type="evidence" value="ECO:0007669"/>
    <property type="project" value="UniProtKB-UniRule"/>
</dbReference>
<dbReference type="InterPro" id="IPR004364">
    <property type="entry name" value="Aa-tRNA-synt_II"/>
</dbReference>
<feature type="binding site" evidence="7">
    <location>
        <position position="405"/>
    </location>
    <ligand>
        <name>Mg(2+)</name>
        <dbReference type="ChEBI" id="CHEBI:18420"/>
        <label>1</label>
    </ligand>
</feature>
<dbReference type="AlphaFoldDB" id="A0A1J4VCH1"/>
<evidence type="ECO:0000256" key="1">
    <source>
        <dbReference type="ARBA" id="ARBA00022598"/>
    </source>
</evidence>
<dbReference type="NCBIfam" id="NF001756">
    <property type="entry name" value="PRK00484.1"/>
    <property type="match status" value="1"/>
</dbReference>
<dbReference type="EC" id="6.1.1.6" evidence="7"/>
<feature type="domain" description="Aminoacyl-transfer RNA synthetases class-II family profile" evidence="9">
    <location>
        <begin position="168"/>
        <end position="486"/>
    </location>
</feature>
<evidence type="ECO:0000313" key="10">
    <source>
        <dbReference type="EMBL" id="OIO32238.1"/>
    </source>
</evidence>
<keyword evidence="7" id="KW-0963">Cytoplasm</keyword>
<dbReference type="CDD" id="cd00775">
    <property type="entry name" value="LysRS_core"/>
    <property type="match status" value="1"/>
</dbReference>
<comment type="similarity">
    <text evidence="7">Belongs to the class-II aminoacyl-tRNA synthetase family.</text>
</comment>
<evidence type="ECO:0000256" key="2">
    <source>
        <dbReference type="ARBA" id="ARBA00022723"/>
    </source>
</evidence>
<dbReference type="Proteomes" id="UP000183206">
    <property type="component" value="Unassembled WGS sequence"/>
</dbReference>
<dbReference type="Pfam" id="PF00152">
    <property type="entry name" value="tRNA-synt_2"/>
    <property type="match status" value="1"/>
</dbReference>
<gene>
    <name evidence="7" type="primary">lysS</name>
    <name evidence="10" type="ORF">AUJ44_02930</name>
</gene>
<comment type="caution">
    <text evidence="10">The sequence shown here is derived from an EMBL/GenBank/DDBJ whole genome shotgun (WGS) entry which is preliminary data.</text>
</comment>
<keyword evidence="7 8" id="KW-0460">Magnesium</keyword>
<keyword evidence="7" id="KW-0648">Protein biosynthesis</keyword>
<feature type="binding site" evidence="7">
    <location>
        <position position="405"/>
    </location>
    <ligand>
        <name>Mg(2+)</name>
        <dbReference type="ChEBI" id="CHEBI:18420"/>
        <label>2</label>
    </ligand>
</feature>
<sequence>MASLEEIRNERIKKLHVLRDKGINPYPSDSFATESLGEIVSSFIKFSKKKTITAVGRVMAIRGQGAVIFFDLNDGTGTLQGLIKKDEIDVEVRELFIDTVDIGDFIEASGPLFLTNRKEKTILVKKWRMLAKSLRPLPDKWHGLQDTEERSRRRYLDTLMSPEGKDRFLVRSAIIKFLRSVLDTAGYLEVETPILQVLAGGANAEPFITHHNTLDINLALRIAPELYLKKLLVGGFSKVYEIGRNFRNEGIDVTHNPEFTMLEFYESYSNAEKQMVFVEETMKSLVKGVIGKNSITYGGNTILFSKKFAVVAFFDLLKQYALISHPADMTREELKLKAARLGIEVVSGDSAEKIIDNIYKKTCRPKLVQPTFIVDYPVGFSPFAKKKADDQRLIDRFQLVIGGLEVVNAFSELNDPIDQRERYLEQDKKRKEGDPEVSPSDEEYLEAMEYGMPPAGGVGIGIERLTMLLTDTHNIREVILFPTMRPRGDQRDK</sequence>
<dbReference type="STRING" id="1805282.AUJ44_02930"/>
<keyword evidence="4 7" id="KW-0067">ATP-binding</keyword>
<dbReference type="NCBIfam" id="TIGR00499">
    <property type="entry name" value="lysS_bact"/>
    <property type="match status" value="1"/>
</dbReference>
<evidence type="ECO:0000259" key="9">
    <source>
        <dbReference type="PROSITE" id="PS50862"/>
    </source>
</evidence>
<evidence type="ECO:0000256" key="5">
    <source>
        <dbReference type="ARBA" id="ARBA00023146"/>
    </source>
</evidence>
<evidence type="ECO:0000256" key="8">
    <source>
        <dbReference type="RuleBase" id="RU000336"/>
    </source>
</evidence>
<name>A0A1J4VCH1_9BACT</name>
<dbReference type="GO" id="GO:0004824">
    <property type="term" value="F:lysine-tRNA ligase activity"/>
    <property type="evidence" value="ECO:0007669"/>
    <property type="project" value="UniProtKB-UniRule"/>
</dbReference>
<accession>A0A1J4VCH1</accession>
<dbReference type="InterPro" id="IPR006195">
    <property type="entry name" value="aa-tRNA-synth_II"/>
</dbReference>
<dbReference type="CDD" id="cd04322">
    <property type="entry name" value="LysRS_N"/>
    <property type="match status" value="1"/>
</dbReference>
<proteinExistence type="inferred from homology"/>
<reference evidence="10 11" key="1">
    <citation type="journal article" date="2016" name="Environ. Microbiol.">
        <title>Genomic resolution of a cold subsurface aquifer community provides metabolic insights for novel microbes adapted to high CO concentrations.</title>
        <authorList>
            <person name="Probst A.J."/>
            <person name="Castelle C.J."/>
            <person name="Singh A."/>
            <person name="Brown C.T."/>
            <person name="Anantharaman K."/>
            <person name="Sharon I."/>
            <person name="Hug L.A."/>
            <person name="Burstein D."/>
            <person name="Emerson J.B."/>
            <person name="Thomas B.C."/>
            <person name="Banfield J.F."/>
        </authorList>
    </citation>
    <scope>NUCLEOTIDE SEQUENCE [LARGE SCALE GENOMIC DNA]</scope>
    <source>
        <strain evidence="10">CG1_02_47_685</strain>
    </source>
</reference>
<dbReference type="Pfam" id="PF01336">
    <property type="entry name" value="tRNA_anti-codon"/>
    <property type="match status" value="1"/>
</dbReference>
<dbReference type="SUPFAM" id="SSF55681">
    <property type="entry name" value="Class II aaRS and biotin synthetases"/>
    <property type="match status" value="1"/>
</dbReference>
<dbReference type="InterPro" id="IPR045864">
    <property type="entry name" value="aa-tRNA-synth_II/BPL/LPL"/>
</dbReference>
<evidence type="ECO:0000256" key="6">
    <source>
        <dbReference type="ARBA" id="ARBA00048573"/>
    </source>
</evidence>
<protein>
    <recommendedName>
        <fullName evidence="7">Lysine--tRNA ligase</fullName>
        <ecNumber evidence="7">6.1.1.6</ecNumber>
    </recommendedName>
    <alternativeName>
        <fullName evidence="7">Lysyl-tRNA synthetase</fullName>
        <shortName evidence="7">LysRS</shortName>
    </alternativeName>
</protein>
<keyword evidence="5 7" id="KW-0030">Aminoacyl-tRNA synthetase</keyword>
<keyword evidence="2 7" id="KW-0479">Metal-binding</keyword>
<dbReference type="SUPFAM" id="SSF50249">
    <property type="entry name" value="Nucleic acid-binding proteins"/>
    <property type="match status" value="1"/>
</dbReference>
<keyword evidence="1 7" id="KW-0436">Ligase</keyword>
<comment type="catalytic activity">
    <reaction evidence="6 7 8">
        <text>tRNA(Lys) + L-lysine + ATP = L-lysyl-tRNA(Lys) + AMP + diphosphate</text>
        <dbReference type="Rhea" id="RHEA:20792"/>
        <dbReference type="Rhea" id="RHEA-COMP:9696"/>
        <dbReference type="Rhea" id="RHEA-COMP:9697"/>
        <dbReference type="ChEBI" id="CHEBI:30616"/>
        <dbReference type="ChEBI" id="CHEBI:32551"/>
        <dbReference type="ChEBI" id="CHEBI:33019"/>
        <dbReference type="ChEBI" id="CHEBI:78442"/>
        <dbReference type="ChEBI" id="CHEBI:78529"/>
        <dbReference type="ChEBI" id="CHEBI:456215"/>
        <dbReference type="EC" id="6.1.1.6"/>
    </reaction>
</comment>
<dbReference type="PANTHER" id="PTHR42918:SF15">
    <property type="entry name" value="LYSINE--TRNA LIGASE, CHLOROPLASTIC_MITOCHONDRIAL"/>
    <property type="match status" value="1"/>
</dbReference>
<dbReference type="PRINTS" id="PR00982">
    <property type="entry name" value="TRNASYNTHLYS"/>
</dbReference>
<organism evidence="10 11">
    <name type="scientific">Candidatus Nomurabacteria bacterium CG1_02_47_685</name>
    <dbReference type="NCBI Taxonomy" id="1805282"/>
    <lineage>
        <taxon>Bacteria</taxon>
        <taxon>Candidatus Nomuraibacteriota</taxon>
    </lineage>
</organism>
<dbReference type="InterPro" id="IPR002313">
    <property type="entry name" value="Lys-tRNA-ligase_II"/>
</dbReference>
<dbReference type="Gene3D" id="2.40.50.140">
    <property type="entry name" value="Nucleic acid-binding proteins"/>
    <property type="match status" value="1"/>
</dbReference>
<evidence type="ECO:0000256" key="4">
    <source>
        <dbReference type="ARBA" id="ARBA00022840"/>
    </source>
</evidence>
<comment type="caution">
    <text evidence="7">Lacks conserved residue(s) required for the propagation of feature annotation.</text>
</comment>
<dbReference type="GO" id="GO:0006430">
    <property type="term" value="P:lysyl-tRNA aminoacylation"/>
    <property type="evidence" value="ECO:0007669"/>
    <property type="project" value="UniProtKB-UniRule"/>
</dbReference>
<dbReference type="Gene3D" id="3.30.930.10">
    <property type="entry name" value="Bira Bifunctional Protein, Domain 2"/>
    <property type="match status" value="1"/>
</dbReference>
<dbReference type="GO" id="GO:0005829">
    <property type="term" value="C:cytosol"/>
    <property type="evidence" value="ECO:0007669"/>
    <property type="project" value="TreeGrafter"/>
</dbReference>
<dbReference type="InterPro" id="IPR012340">
    <property type="entry name" value="NA-bd_OB-fold"/>
</dbReference>
<dbReference type="PROSITE" id="PS50862">
    <property type="entry name" value="AA_TRNA_LIGASE_II"/>
    <property type="match status" value="1"/>
</dbReference>
<dbReference type="InterPro" id="IPR044136">
    <property type="entry name" value="Lys-tRNA-ligase_II_N"/>
</dbReference>
<dbReference type="InterPro" id="IPR004365">
    <property type="entry name" value="NA-bd_OB_tRNA"/>
</dbReference>
<dbReference type="GO" id="GO:0000287">
    <property type="term" value="F:magnesium ion binding"/>
    <property type="evidence" value="ECO:0007669"/>
    <property type="project" value="UniProtKB-UniRule"/>
</dbReference>
<keyword evidence="3 7" id="KW-0547">Nucleotide-binding</keyword>
<dbReference type="EMBL" id="MNVO01000046">
    <property type="protein sequence ID" value="OIO32238.1"/>
    <property type="molecule type" value="Genomic_DNA"/>
</dbReference>
<dbReference type="HAMAP" id="MF_00252">
    <property type="entry name" value="Lys_tRNA_synth_class2"/>
    <property type="match status" value="1"/>
</dbReference>
<evidence type="ECO:0000313" key="11">
    <source>
        <dbReference type="Proteomes" id="UP000183206"/>
    </source>
</evidence>
<dbReference type="PANTHER" id="PTHR42918">
    <property type="entry name" value="LYSYL-TRNA SYNTHETASE"/>
    <property type="match status" value="1"/>
</dbReference>
<dbReference type="InterPro" id="IPR018149">
    <property type="entry name" value="Lys-tRNA-synth_II_C"/>
</dbReference>
<comment type="subunit">
    <text evidence="7">Homodimer.</text>
</comment>